<gene>
    <name evidence="1" type="ORF">E2C01_033237</name>
</gene>
<name>A0A5B7EY65_PORTR</name>
<proteinExistence type="predicted"/>
<dbReference type="AlphaFoldDB" id="A0A5B7EY65"/>
<keyword evidence="2" id="KW-1185">Reference proteome</keyword>
<evidence type="ECO:0000313" key="1">
    <source>
        <dbReference type="EMBL" id="MPC39691.1"/>
    </source>
</evidence>
<protein>
    <submittedName>
        <fullName evidence="1">Uncharacterized protein</fullName>
    </submittedName>
</protein>
<accession>A0A5B7EY65</accession>
<comment type="caution">
    <text evidence="1">The sequence shown here is derived from an EMBL/GenBank/DDBJ whole genome shotgun (WGS) entry which is preliminary data.</text>
</comment>
<evidence type="ECO:0000313" key="2">
    <source>
        <dbReference type="Proteomes" id="UP000324222"/>
    </source>
</evidence>
<organism evidence="1 2">
    <name type="scientific">Portunus trituberculatus</name>
    <name type="common">Swimming crab</name>
    <name type="synonym">Neptunus trituberculatus</name>
    <dbReference type="NCBI Taxonomy" id="210409"/>
    <lineage>
        <taxon>Eukaryota</taxon>
        <taxon>Metazoa</taxon>
        <taxon>Ecdysozoa</taxon>
        <taxon>Arthropoda</taxon>
        <taxon>Crustacea</taxon>
        <taxon>Multicrustacea</taxon>
        <taxon>Malacostraca</taxon>
        <taxon>Eumalacostraca</taxon>
        <taxon>Eucarida</taxon>
        <taxon>Decapoda</taxon>
        <taxon>Pleocyemata</taxon>
        <taxon>Brachyura</taxon>
        <taxon>Eubrachyura</taxon>
        <taxon>Portunoidea</taxon>
        <taxon>Portunidae</taxon>
        <taxon>Portuninae</taxon>
        <taxon>Portunus</taxon>
    </lineage>
</organism>
<dbReference type="Proteomes" id="UP000324222">
    <property type="component" value="Unassembled WGS sequence"/>
</dbReference>
<dbReference type="EMBL" id="VSRR010004443">
    <property type="protein sequence ID" value="MPC39691.1"/>
    <property type="molecule type" value="Genomic_DNA"/>
</dbReference>
<reference evidence="1 2" key="1">
    <citation type="submission" date="2019-05" db="EMBL/GenBank/DDBJ databases">
        <title>Another draft genome of Portunus trituberculatus and its Hox gene families provides insights of decapod evolution.</title>
        <authorList>
            <person name="Jeong J.-H."/>
            <person name="Song I."/>
            <person name="Kim S."/>
            <person name="Choi T."/>
            <person name="Kim D."/>
            <person name="Ryu S."/>
            <person name="Kim W."/>
        </authorList>
    </citation>
    <scope>NUCLEOTIDE SEQUENCE [LARGE SCALE GENOMIC DNA]</scope>
    <source>
        <tissue evidence="1">Muscle</tissue>
    </source>
</reference>
<sequence length="207" mass="22725">MEVRAKCHLDKFSGPPQVTVQEVSTVQLHSLNTYLVLAKEALAEDKVSVWEVGESLDEDLACHCALVGARVELVQLEECQVGLQIIGVLSGLQFHVPLQCGNVLWVIPGIGGRTLPQEDTCSLPRLRRRSPDMHTPHMVQRTHSLSKASRRKERLVTPGAALPHTSWLPVVMATGDINKHSGASKWERLAGGRLAGCRVKEMFAVLC</sequence>